<dbReference type="EMBL" id="MCFF01000004">
    <property type="protein sequence ID" value="ORZ27299.1"/>
    <property type="molecule type" value="Genomic_DNA"/>
</dbReference>
<dbReference type="InParanoid" id="A0A1Y2GYD1"/>
<dbReference type="RefSeq" id="XP_021885026.1">
    <property type="nucleotide sequence ID" value="XM_022028473.1"/>
</dbReference>
<reference evidence="1 2" key="1">
    <citation type="submission" date="2016-07" db="EMBL/GenBank/DDBJ databases">
        <title>Pervasive Adenine N6-methylation of Active Genes in Fungi.</title>
        <authorList>
            <consortium name="DOE Joint Genome Institute"/>
            <person name="Mondo S.J."/>
            <person name="Dannebaum R.O."/>
            <person name="Kuo R.C."/>
            <person name="Labutti K."/>
            <person name="Haridas S."/>
            <person name="Kuo A."/>
            <person name="Salamov A."/>
            <person name="Ahrendt S.R."/>
            <person name="Lipzen A."/>
            <person name="Sullivan W."/>
            <person name="Andreopoulos W.B."/>
            <person name="Clum A."/>
            <person name="Lindquist E."/>
            <person name="Daum C."/>
            <person name="Ramamoorthy G.K."/>
            <person name="Gryganskyi A."/>
            <person name="Culley D."/>
            <person name="Magnuson J.K."/>
            <person name="James T.Y."/>
            <person name="O'Malley M.A."/>
            <person name="Stajich J.E."/>
            <person name="Spatafora J.W."/>
            <person name="Visel A."/>
            <person name="Grigoriev I.V."/>
        </authorList>
    </citation>
    <scope>NUCLEOTIDE SEQUENCE [LARGE SCALE GENOMIC DNA]</scope>
    <source>
        <strain evidence="1 2">NRRL 3116</strain>
    </source>
</reference>
<keyword evidence="2" id="KW-1185">Reference proteome</keyword>
<dbReference type="GeneID" id="33570316"/>
<name>A0A1Y2GYD1_9FUNG</name>
<sequence length="105" mass="12202">MPVPVPESEPGPELEAEPIQDNFFSRLARISSLINECDEQIKGLRRWIEMWDDLLDPTADPNSFDRQESLTALEDLRSRLRIQLRIKSDLLATMEDLLLENNHQD</sequence>
<proteinExistence type="predicted"/>
<protein>
    <submittedName>
        <fullName evidence="1">Uncharacterized protein</fullName>
    </submittedName>
</protein>
<dbReference type="Proteomes" id="UP000193648">
    <property type="component" value="Unassembled WGS sequence"/>
</dbReference>
<gene>
    <name evidence="1" type="ORF">BCR41DRAFT_392624</name>
</gene>
<evidence type="ECO:0000313" key="1">
    <source>
        <dbReference type="EMBL" id="ORZ27299.1"/>
    </source>
</evidence>
<evidence type="ECO:0000313" key="2">
    <source>
        <dbReference type="Proteomes" id="UP000193648"/>
    </source>
</evidence>
<organism evidence="1 2">
    <name type="scientific">Lobosporangium transversale</name>
    <dbReference type="NCBI Taxonomy" id="64571"/>
    <lineage>
        <taxon>Eukaryota</taxon>
        <taxon>Fungi</taxon>
        <taxon>Fungi incertae sedis</taxon>
        <taxon>Mucoromycota</taxon>
        <taxon>Mortierellomycotina</taxon>
        <taxon>Mortierellomycetes</taxon>
        <taxon>Mortierellales</taxon>
        <taxon>Mortierellaceae</taxon>
        <taxon>Lobosporangium</taxon>
    </lineage>
</organism>
<dbReference type="AlphaFoldDB" id="A0A1Y2GYD1"/>
<comment type="caution">
    <text evidence="1">The sequence shown here is derived from an EMBL/GenBank/DDBJ whole genome shotgun (WGS) entry which is preliminary data.</text>
</comment>
<accession>A0A1Y2GYD1</accession>